<dbReference type="RefSeq" id="WP_037976127.1">
    <property type="nucleotide sequence ID" value="NZ_CAMETI010000009.1"/>
</dbReference>
<reference evidence="4 5" key="1">
    <citation type="submission" date="2014-04" db="EMBL/GenBank/DDBJ databases">
        <title>Draft Genome Sequence of Synergistes jonesii.</title>
        <authorList>
            <person name="Coil D.A."/>
            <person name="Eisen J.A."/>
            <person name="Holland-Moritz H.E."/>
        </authorList>
    </citation>
    <scope>NUCLEOTIDE SEQUENCE [LARGE SCALE GENOMIC DNA]</scope>
    <source>
        <strain evidence="4 5">78-1</strain>
    </source>
</reference>
<name>A0A073IS97_9BACT</name>
<protein>
    <submittedName>
        <fullName evidence="4">Glutamine--scyllo-inositol aminotransferase</fullName>
    </submittedName>
</protein>
<dbReference type="Proteomes" id="UP000027665">
    <property type="component" value="Unassembled WGS sequence"/>
</dbReference>
<accession>A0A073IS97</accession>
<dbReference type="EMBL" id="JMKI01000031">
    <property type="protein sequence ID" value="KEJ92351.1"/>
    <property type="molecule type" value="Genomic_DNA"/>
</dbReference>
<dbReference type="GO" id="GO:0000271">
    <property type="term" value="P:polysaccharide biosynthetic process"/>
    <property type="evidence" value="ECO:0007669"/>
    <property type="project" value="TreeGrafter"/>
</dbReference>
<keyword evidence="4" id="KW-0032">Aminotransferase</keyword>
<evidence type="ECO:0000256" key="2">
    <source>
        <dbReference type="PIRSR" id="PIRSR000390-2"/>
    </source>
</evidence>
<dbReference type="InterPro" id="IPR015421">
    <property type="entry name" value="PyrdxlP-dep_Trfase_major"/>
</dbReference>
<dbReference type="STRING" id="2754.EH55_04955"/>
<dbReference type="InterPro" id="IPR015422">
    <property type="entry name" value="PyrdxlP-dep_Trfase_small"/>
</dbReference>
<evidence type="ECO:0000256" key="3">
    <source>
        <dbReference type="RuleBase" id="RU004508"/>
    </source>
</evidence>
<dbReference type="PIRSF" id="PIRSF000390">
    <property type="entry name" value="PLP_StrS"/>
    <property type="match status" value="1"/>
</dbReference>
<keyword evidence="5" id="KW-1185">Reference proteome</keyword>
<dbReference type="OrthoDB" id="9810913at2"/>
<dbReference type="PANTHER" id="PTHR30244">
    <property type="entry name" value="TRANSAMINASE"/>
    <property type="match status" value="1"/>
</dbReference>
<dbReference type="InterPro" id="IPR000653">
    <property type="entry name" value="DegT/StrS_aminotransferase"/>
</dbReference>
<gene>
    <name evidence="4" type="ORF">EH55_04955</name>
</gene>
<feature type="active site" description="Proton acceptor" evidence="1">
    <location>
        <position position="186"/>
    </location>
</feature>
<dbReference type="eggNOG" id="COG0399">
    <property type="taxonomic scope" value="Bacteria"/>
</dbReference>
<feature type="modified residue" description="N6-(pyridoxal phosphate)lysine" evidence="2">
    <location>
        <position position="186"/>
    </location>
</feature>
<proteinExistence type="inferred from homology"/>
<sequence>MAGTEIFDDDEIRAAADVIRRRMIHRYGSHEQRGGVYRAEEFEAAAKKITGSRYALALSSGTAALITALKGVGVKPGDEVITSPFTFIATVEAIVACDAVPLFGEIDETLSLSAASAEKLITPRTRALMPVHMFGAAADMDSFTALGRKYKLPVVEDACEVVGGTYKGRALGGIGDCGAWSFDPNKTLTVGEGGMLFTDDRDVWFAMDCYHDHGHIHSKEHDRGAEGKFGFGVNFRISELQGALGVVALSKLPAALASLRAEKKKIMDAGRAAGLAPRPSHDEAGDSATHAIFMLPTASAAKKFQAAAKEAGAGCAIIGENTWHYAKHWEALAAIGEKEYFGNKTPSYAPESFAQADEKLSRATAFTLNVKMGEEEINKIVRAVEAGAKAAL</sequence>
<dbReference type="Gene3D" id="3.90.1150.10">
    <property type="entry name" value="Aspartate Aminotransferase, domain 1"/>
    <property type="match status" value="1"/>
</dbReference>
<dbReference type="GeneID" id="90983641"/>
<comment type="caution">
    <text evidence="4">The sequence shown here is derived from an EMBL/GenBank/DDBJ whole genome shotgun (WGS) entry which is preliminary data.</text>
</comment>
<dbReference type="InterPro" id="IPR015424">
    <property type="entry name" value="PyrdxlP-dep_Trfase"/>
</dbReference>
<dbReference type="Gene3D" id="3.40.640.10">
    <property type="entry name" value="Type I PLP-dependent aspartate aminotransferase-like (Major domain)"/>
    <property type="match status" value="1"/>
</dbReference>
<organism evidence="4 5">
    <name type="scientific">Synergistes jonesii</name>
    <dbReference type="NCBI Taxonomy" id="2754"/>
    <lineage>
        <taxon>Bacteria</taxon>
        <taxon>Thermotogati</taxon>
        <taxon>Synergistota</taxon>
        <taxon>Synergistia</taxon>
        <taxon>Synergistales</taxon>
        <taxon>Synergistaceae</taxon>
        <taxon>Synergistes</taxon>
    </lineage>
</organism>
<dbReference type="PANTHER" id="PTHR30244:SF34">
    <property type="entry name" value="DTDP-4-AMINO-4,6-DIDEOXYGALACTOSE TRANSAMINASE"/>
    <property type="match status" value="1"/>
</dbReference>
<dbReference type="AlphaFoldDB" id="A0A073IS97"/>
<dbReference type="GO" id="GO:0030170">
    <property type="term" value="F:pyridoxal phosphate binding"/>
    <property type="evidence" value="ECO:0007669"/>
    <property type="project" value="TreeGrafter"/>
</dbReference>
<comment type="similarity">
    <text evidence="3">Belongs to the DegT/DnrJ/EryC1 family.</text>
</comment>
<keyword evidence="2 3" id="KW-0663">Pyridoxal phosphate</keyword>
<evidence type="ECO:0000256" key="1">
    <source>
        <dbReference type="PIRSR" id="PIRSR000390-1"/>
    </source>
</evidence>
<dbReference type="SUPFAM" id="SSF53383">
    <property type="entry name" value="PLP-dependent transferases"/>
    <property type="match status" value="1"/>
</dbReference>
<dbReference type="GO" id="GO:0008483">
    <property type="term" value="F:transaminase activity"/>
    <property type="evidence" value="ECO:0007669"/>
    <property type="project" value="UniProtKB-KW"/>
</dbReference>
<evidence type="ECO:0000313" key="4">
    <source>
        <dbReference type="EMBL" id="KEJ92351.1"/>
    </source>
</evidence>
<keyword evidence="4" id="KW-0808">Transferase</keyword>
<dbReference type="Pfam" id="PF01041">
    <property type="entry name" value="DegT_DnrJ_EryC1"/>
    <property type="match status" value="1"/>
</dbReference>
<evidence type="ECO:0000313" key="5">
    <source>
        <dbReference type="Proteomes" id="UP000027665"/>
    </source>
</evidence>